<dbReference type="UniPathway" id="UPA00028">
    <property type="reaction ID" value="UER00003"/>
</dbReference>
<evidence type="ECO:0000256" key="4">
    <source>
        <dbReference type="ARBA" id="ARBA00022655"/>
    </source>
</evidence>
<evidence type="ECO:0000256" key="5">
    <source>
        <dbReference type="ARBA" id="ARBA00022679"/>
    </source>
</evidence>
<dbReference type="Gene3D" id="3.20.20.60">
    <property type="entry name" value="Phosphoenolpyruvate-binding domains"/>
    <property type="match status" value="1"/>
</dbReference>
<keyword evidence="5 9" id="KW-0808">Transferase</keyword>
<evidence type="ECO:0000256" key="11">
    <source>
        <dbReference type="PIRSR" id="PIRSR000388-2"/>
    </source>
</evidence>
<dbReference type="InterPro" id="IPR003700">
    <property type="entry name" value="Pantoate_hydroxy_MeTrfase"/>
</dbReference>
<feature type="binding site" evidence="9 12">
    <location>
        <position position="98"/>
    </location>
    <ligand>
        <name>Mg(2+)</name>
        <dbReference type="ChEBI" id="CHEBI:18420"/>
    </ligand>
</feature>
<keyword evidence="4 9" id="KW-0566">Pantothenate biosynthesis</keyword>
<keyword evidence="14" id="KW-1185">Reference proteome</keyword>
<dbReference type="NCBIfam" id="TIGR00222">
    <property type="entry name" value="panB"/>
    <property type="match status" value="1"/>
</dbReference>
<proteinExistence type="inferred from homology"/>
<comment type="cofactor">
    <cofactor evidence="9 12">
        <name>Mg(2+)</name>
        <dbReference type="ChEBI" id="CHEBI:18420"/>
    </cofactor>
    <text evidence="9 12">Binds 1 Mg(2+) ion per subunit.</text>
</comment>
<dbReference type="Pfam" id="PF02548">
    <property type="entry name" value="Pantoate_transf"/>
    <property type="match status" value="1"/>
</dbReference>
<dbReference type="OrthoDB" id="9781789at2"/>
<dbReference type="Proteomes" id="UP000216020">
    <property type="component" value="Unassembled WGS sequence"/>
</dbReference>
<dbReference type="CDD" id="cd06557">
    <property type="entry name" value="KPHMT-like"/>
    <property type="match status" value="1"/>
</dbReference>
<feature type="binding site" evidence="9 12">
    <location>
        <position position="129"/>
    </location>
    <ligand>
        <name>Mg(2+)</name>
        <dbReference type="ChEBI" id="CHEBI:18420"/>
    </ligand>
</feature>
<dbReference type="HAMAP" id="MF_00156">
    <property type="entry name" value="PanB"/>
    <property type="match status" value="1"/>
</dbReference>
<evidence type="ECO:0000256" key="10">
    <source>
        <dbReference type="PIRSR" id="PIRSR000388-1"/>
    </source>
</evidence>
<comment type="catalytic activity">
    <reaction evidence="9">
        <text>(6R)-5,10-methylene-5,6,7,8-tetrahydrofolate + 3-methyl-2-oxobutanoate + H2O = 2-dehydropantoate + (6S)-5,6,7,8-tetrahydrofolate</text>
        <dbReference type="Rhea" id="RHEA:11824"/>
        <dbReference type="ChEBI" id="CHEBI:11561"/>
        <dbReference type="ChEBI" id="CHEBI:11851"/>
        <dbReference type="ChEBI" id="CHEBI:15377"/>
        <dbReference type="ChEBI" id="CHEBI:15636"/>
        <dbReference type="ChEBI" id="CHEBI:57453"/>
        <dbReference type="EC" id="2.1.2.11"/>
    </reaction>
</comment>
<dbReference type="NCBIfam" id="NF001452">
    <property type="entry name" value="PRK00311.1"/>
    <property type="match status" value="1"/>
</dbReference>
<comment type="pathway">
    <text evidence="1 9">Cofactor biosynthesis; (R)-pantothenate biosynthesis; (R)-pantoate from 3-methyl-2-oxobutanoate: step 1/2.</text>
</comment>
<comment type="subunit">
    <text evidence="3 9">Homodecamer; pentamer of dimers.</text>
</comment>
<dbReference type="RefSeq" id="WP_094856474.1">
    <property type="nucleotide sequence ID" value="NZ_NEVM01000005.1"/>
</dbReference>
<comment type="similarity">
    <text evidence="2 9">Belongs to the PanB family.</text>
</comment>
<keyword evidence="9" id="KW-0963">Cytoplasm</keyword>
<reference evidence="14" key="1">
    <citation type="submission" date="2017-05" db="EMBL/GenBank/DDBJ databases">
        <title>Complete and WGS of Bordetella genogroups.</title>
        <authorList>
            <person name="Spilker T."/>
            <person name="Lipuma J."/>
        </authorList>
    </citation>
    <scope>NUCLEOTIDE SEQUENCE [LARGE SCALE GENOMIC DNA]</scope>
    <source>
        <strain evidence="14">AU16122</strain>
    </source>
</reference>
<evidence type="ECO:0000256" key="9">
    <source>
        <dbReference type="HAMAP-Rule" id="MF_00156"/>
    </source>
</evidence>
<evidence type="ECO:0000256" key="7">
    <source>
        <dbReference type="ARBA" id="ARBA00022842"/>
    </source>
</evidence>
<evidence type="ECO:0000256" key="6">
    <source>
        <dbReference type="ARBA" id="ARBA00022723"/>
    </source>
</evidence>
<feature type="active site" description="Proton acceptor" evidence="9 10">
    <location>
        <position position="200"/>
    </location>
</feature>
<dbReference type="GO" id="GO:0015940">
    <property type="term" value="P:pantothenate biosynthetic process"/>
    <property type="evidence" value="ECO:0007669"/>
    <property type="project" value="UniProtKB-UniRule"/>
</dbReference>
<evidence type="ECO:0000256" key="12">
    <source>
        <dbReference type="PIRSR" id="PIRSR000388-3"/>
    </source>
</evidence>
<dbReference type="EC" id="2.1.2.11" evidence="9"/>
<dbReference type="EMBL" id="NEVM01000005">
    <property type="protein sequence ID" value="OZI32067.1"/>
    <property type="molecule type" value="Genomic_DNA"/>
</dbReference>
<dbReference type="GO" id="GO:0032259">
    <property type="term" value="P:methylation"/>
    <property type="evidence" value="ECO:0007669"/>
    <property type="project" value="UniProtKB-KW"/>
</dbReference>
<keyword evidence="6 9" id="KW-0479">Metal-binding</keyword>
<dbReference type="PANTHER" id="PTHR20881">
    <property type="entry name" value="3-METHYL-2-OXOBUTANOATE HYDROXYMETHYLTRANSFERASE"/>
    <property type="match status" value="1"/>
</dbReference>
<protein>
    <recommendedName>
        <fullName evidence="9">3-methyl-2-oxobutanoate hydroxymethyltransferase</fullName>
        <ecNumber evidence="9">2.1.2.11</ecNumber>
    </recommendedName>
    <alternativeName>
        <fullName evidence="9">Ketopantoate hydroxymethyltransferase</fullName>
        <shortName evidence="9">KPHMT</shortName>
    </alternativeName>
</protein>
<dbReference type="GO" id="GO:0003864">
    <property type="term" value="F:3-methyl-2-oxobutanoate hydroxymethyltransferase activity"/>
    <property type="evidence" value="ECO:0007669"/>
    <property type="project" value="UniProtKB-UniRule"/>
</dbReference>
<sequence length="282" mass="29820">MYPTAASGTAAPAARKPITLAQLQAMYKQGEKIAMLTCYDASFAALLDQCGVDILLVGDSLGNVVQGQSSTLPVTLEHMIYHTQCVARGNRNAWLLADLPWNSYQESPAQAYASSAALMAAGAQMIKIEGLDQRSSWFTDTIAFLAERGVPVCAHMGLTPQFVHALGGYRVQGKDEAGAAHLKQQARAARDAGAGMLLYEMVPAALAAEITAEVGIPTIGIGAGADCSGQVLVLHDMLNVFPGRKARFVRNFMEGADSIQAAVTAYVRAVKDGSFPASEHAY</sequence>
<feature type="binding site" evidence="9 11">
    <location>
        <begin position="59"/>
        <end position="60"/>
    </location>
    <ligand>
        <name>3-methyl-2-oxobutanoate</name>
        <dbReference type="ChEBI" id="CHEBI:11851"/>
    </ligand>
</feature>
<evidence type="ECO:0000256" key="3">
    <source>
        <dbReference type="ARBA" id="ARBA00011424"/>
    </source>
</evidence>
<dbReference type="PIRSF" id="PIRSF000388">
    <property type="entry name" value="Pantoate_hydroxy_MeTrfase"/>
    <property type="match status" value="1"/>
</dbReference>
<dbReference type="GO" id="GO:0005737">
    <property type="term" value="C:cytoplasm"/>
    <property type="evidence" value="ECO:0007669"/>
    <property type="project" value="UniProtKB-SubCell"/>
</dbReference>
<dbReference type="InterPro" id="IPR040442">
    <property type="entry name" value="Pyrv_kinase-like_dom_sf"/>
</dbReference>
<dbReference type="InterPro" id="IPR015813">
    <property type="entry name" value="Pyrv/PenolPyrv_kinase-like_dom"/>
</dbReference>
<accession>A0A261S525</accession>
<comment type="caution">
    <text evidence="13">The sequence shown here is derived from an EMBL/GenBank/DDBJ whole genome shotgun (WGS) entry which is preliminary data.</text>
</comment>
<dbReference type="GO" id="GO:0008168">
    <property type="term" value="F:methyltransferase activity"/>
    <property type="evidence" value="ECO:0007669"/>
    <property type="project" value="UniProtKB-KW"/>
</dbReference>
<gene>
    <name evidence="9" type="primary">panB</name>
    <name evidence="13" type="ORF">CAL29_29980</name>
</gene>
<dbReference type="PANTHER" id="PTHR20881:SF0">
    <property type="entry name" value="3-METHYL-2-OXOBUTANOATE HYDROXYMETHYLTRANSFERASE"/>
    <property type="match status" value="1"/>
</dbReference>
<dbReference type="AlphaFoldDB" id="A0A261S525"/>
<evidence type="ECO:0000313" key="14">
    <source>
        <dbReference type="Proteomes" id="UP000216020"/>
    </source>
</evidence>
<keyword evidence="7 9" id="KW-0460">Magnesium</keyword>
<dbReference type="FunFam" id="3.20.20.60:FF:000003">
    <property type="entry name" value="3-methyl-2-oxobutanoate hydroxymethyltransferase"/>
    <property type="match status" value="1"/>
</dbReference>
<dbReference type="GO" id="GO:0000287">
    <property type="term" value="F:magnesium ion binding"/>
    <property type="evidence" value="ECO:0007669"/>
    <property type="project" value="TreeGrafter"/>
</dbReference>
<evidence type="ECO:0000313" key="13">
    <source>
        <dbReference type="EMBL" id="OZI32067.1"/>
    </source>
</evidence>
<evidence type="ECO:0000256" key="8">
    <source>
        <dbReference type="ARBA" id="ARBA00056497"/>
    </source>
</evidence>
<evidence type="ECO:0000256" key="1">
    <source>
        <dbReference type="ARBA" id="ARBA00005033"/>
    </source>
</evidence>
<name>A0A261S525_9BORD</name>
<feature type="binding site" evidence="9 12">
    <location>
        <position position="59"/>
    </location>
    <ligand>
        <name>Mg(2+)</name>
        <dbReference type="ChEBI" id="CHEBI:18420"/>
    </ligand>
</feature>
<keyword evidence="13" id="KW-0489">Methyltransferase</keyword>
<dbReference type="SUPFAM" id="SSF51621">
    <property type="entry name" value="Phosphoenolpyruvate/pyruvate domain"/>
    <property type="match status" value="1"/>
</dbReference>
<comment type="subcellular location">
    <subcellularLocation>
        <location evidence="9">Cytoplasm</location>
    </subcellularLocation>
</comment>
<comment type="function">
    <text evidence="8 9">Catalyzes the reversible reaction in which hydroxymethyl group from 5,10-methylenetetrahydrofolate is transferred onto alpha-ketoisovalerate to form ketopantoate.</text>
</comment>
<evidence type="ECO:0000256" key="2">
    <source>
        <dbReference type="ARBA" id="ARBA00008676"/>
    </source>
</evidence>
<feature type="binding site" evidence="9 11">
    <location>
        <position position="127"/>
    </location>
    <ligand>
        <name>3-methyl-2-oxobutanoate</name>
        <dbReference type="ChEBI" id="CHEBI:11851"/>
    </ligand>
</feature>
<feature type="binding site" evidence="9 11">
    <location>
        <position position="98"/>
    </location>
    <ligand>
        <name>3-methyl-2-oxobutanoate</name>
        <dbReference type="ChEBI" id="CHEBI:11851"/>
    </ligand>
</feature>
<organism evidence="13 14">
    <name type="scientific">Bordetella genomosp. 10</name>
    <dbReference type="NCBI Taxonomy" id="1416804"/>
    <lineage>
        <taxon>Bacteria</taxon>
        <taxon>Pseudomonadati</taxon>
        <taxon>Pseudomonadota</taxon>
        <taxon>Betaproteobacteria</taxon>
        <taxon>Burkholderiales</taxon>
        <taxon>Alcaligenaceae</taxon>
        <taxon>Bordetella</taxon>
    </lineage>
</organism>